<dbReference type="SUPFAM" id="SSF52218">
    <property type="entry name" value="Flavoproteins"/>
    <property type="match status" value="1"/>
</dbReference>
<dbReference type="OrthoDB" id="9798454at2"/>
<evidence type="ECO:0000256" key="2">
    <source>
        <dbReference type="SAM" id="Coils"/>
    </source>
</evidence>
<dbReference type="PANTHER" id="PTHR47307:SF1">
    <property type="entry name" value="GLUTATHIONE-REGULATED POTASSIUM-EFFLUX SYSTEM ANCILLARY PROTEIN KEFG"/>
    <property type="match status" value="1"/>
</dbReference>
<keyword evidence="5" id="KW-1185">Reference proteome</keyword>
<name>A0A023CZX7_9LACO</name>
<dbReference type="RefSeq" id="WP_034989928.1">
    <property type="nucleotide sequence ID" value="NZ_AYZF01000011.1"/>
</dbReference>
<dbReference type="PANTHER" id="PTHR47307">
    <property type="entry name" value="GLUTATHIONE-REGULATED POTASSIUM-EFFLUX SYSTEM ANCILLARY PROTEIN KEFG"/>
    <property type="match status" value="1"/>
</dbReference>
<sequence length="231" mass="27440">METIVVVAHPRLEDSGTQRFLKEAVSDLNYVVWHELRVNSAGHFDKIAEKNNLRDKDRIIFQFPLYWYSAPALLKQWIDEIFDMTDAAWLQKKELGIVVSLGQPLREYRLGGREGIALSELLSPFKAFAKYLGMTLMPLFIVEQFSYQNEKQHQKLMINYQQFLELPRAFDFDQKQRWFENKLKQKLETCSENKGDLEKILEEFTERHDQLSDLKNEINLIRRKDDYYGEP</sequence>
<reference evidence="4 5" key="1">
    <citation type="journal article" date="2015" name="Genome Announc.">
        <title>Expanding the biotechnology potential of lactobacilli through comparative genomics of 213 strains and associated genera.</title>
        <authorList>
            <person name="Sun Z."/>
            <person name="Harris H.M."/>
            <person name="McCann A."/>
            <person name="Guo C."/>
            <person name="Argimon S."/>
            <person name="Zhang W."/>
            <person name="Yang X."/>
            <person name="Jeffery I.B."/>
            <person name="Cooney J.C."/>
            <person name="Kagawa T.F."/>
            <person name="Liu W."/>
            <person name="Song Y."/>
            <person name="Salvetti E."/>
            <person name="Wrobel A."/>
            <person name="Rasinkangas P."/>
            <person name="Parkhill J."/>
            <person name="Rea M.C."/>
            <person name="O'Sullivan O."/>
            <person name="Ritari J."/>
            <person name="Douillard F.P."/>
            <person name="Paul Ross R."/>
            <person name="Yang R."/>
            <person name="Briner A.E."/>
            <person name="Felis G.E."/>
            <person name="de Vos W.M."/>
            <person name="Barrangou R."/>
            <person name="Klaenhammer T.R."/>
            <person name="Caufield P.W."/>
            <person name="Cui Y."/>
            <person name="Zhang H."/>
            <person name="O'Toole P.W."/>
        </authorList>
    </citation>
    <scope>NUCLEOTIDE SEQUENCE [LARGE SCALE GENOMIC DNA]</scope>
    <source>
        <strain evidence="4 5">DSM 21376</strain>
    </source>
</reference>
<evidence type="ECO:0000313" key="4">
    <source>
        <dbReference type="EMBL" id="KRN06405.1"/>
    </source>
</evidence>
<dbReference type="GO" id="GO:0010181">
    <property type="term" value="F:FMN binding"/>
    <property type="evidence" value="ECO:0007669"/>
    <property type="project" value="TreeGrafter"/>
</dbReference>
<organism evidence="4 5">
    <name type="scientific">Liquorilactobacillus sucicola DSM 21376 = JCM 15457</name>
    <dbReference type="NCBI Taxonomy" id="1423806"/>
    <lineage>
        <taxon>Bacteria</taxon>
        <taxon>Bacillati</taxon>
        <taxon>Bacillota</taxon>
        <taxon>Bacilli</taxon>
        <taxon>Lactobacillales</taxon>
        <taxon>Lactobacillaceae</taxon>
        <taxon>Liquorilactobacillus</taxon>
    </lineage>
</organism>
<proteinExistence type="predicted"/>
<dbReference type="GO" id="GO:0009055">
    <property type="term" value="F:electron transfer activity"/>
    <property type="evidence" value="ECO:0007669"/>
    <property type="project" value="TreeGrafter"/>
</dbReference>
<dbReference type="EMBL" id="AYZF01000011">
    <property type="protein sequence ID" value="KRN06405.1"/>
    <property type="molecule type" value="Genomic_DNA"/>
</dbReference>
<evidence type="ECO:0000256" key="1">
    <source>
        <dbReference type="ARBA" id="ARBA00023002"/>
    </source>
</evidence>
<dbReference type="eggNOG" id="COG2249">
    <property type="taxonomic scope" value="Bacteria"/>
</dbReference>
<accession>A0A023CZX7</accession>
<keyword evidence="2" id="KW-0175">Coiled coil</keyword>
<feature type="coiled-coil region" evidence="2">
    <location>
        <begin position="187"/>
        <end position="217"/>
    </location>
</feature>
<dbReference type="InterPro" id="IPR029039">
    <property type="entry name" value="Flavoprotein-like_sf"/>
</dbReference>
<dbReference type="AlphaFoldDB" id="A0A023CZX7"/>
<evidence type="ECO:0000313" key="5">
    <source>
        <dbReference type="Proteomes" id="UP000050961"/>
    </source>
</evidence>
<dbReference type="InterPro" id="IPR046980">
    <property type="entry name" value="KefG/KefF"/>
</dbReference>
<protein>
    <recommendedName>
        <fullName evidence="3">Flavodoxin-like fold domain-containing protein</fullName>
    </recommendedName>
</protein>
<feature type="domain" description="Flavodoxin-like fold" evidence="3">
    <location>
        <begin position="1"/>
        <end position="159"/>
    </location>
</feature>
<dbReference type="PATRIC" id="fig|1423806.3.peg.1043"/>
<dbReference type="InterPro" id="IPR003680">
    <property type="entry name" value="Flavodoxin_fold"/>
</dbReference>
<gene>
    <name evidence="4" type="ORF">FD15_GL001026</name>
</gene>
<keyword evidence="1" id="KW-0560">Oxidoreductase</keyword>
<dbReference type="Gene3D" id="3.40.50.360">
    <property type="match status" value="1"/>
</dbReference>
<evidence type="ECO:0000259" key="3">
    <source>
        <dbReference type="Pfam" id="PF02525"/>
    </source>
</evidence>
<dbReference type="STRING" id="1423806.FD15_GL001026"/>
<comment type="caution">
    <text evidence="4">The sequence shown here is derived from an EMBL/GenBank/DDBJ whole genome shotgun (WGS) entry which is preliminary data.</text>
</comment>
<dbReference type="GO" id="GO:0003955">
    <property type="term" value="F:NAD(P)H dehydrogenase (quinone) activity"/>
    <property type="evidence" value="ECO:0007669"/>
    <property type="project" value="TreeGrafter"/>
</dbReference>
<dbReference type="Proteomes" id="UP000050961">
    <property type="component" value="Unassembled WGS sequence"/>
</dbReference>
<dbReference type="Pfam" id="PF02525">
    <property type="entry name" value="Flavodoxin_2"/>
    <property type="match status" value="1"/>
</dbReference>